<protein>
    <submittedName>
        <fullName evidence="1">Uncharacterized protein</fullName>
    </submittedName>
</protein>
<dbReference type="AlphaFoldDB" id="A0AAV5QLF9"/>
<dbReference type="GeneID" id="90073510"/>
<reference evidence="1 2" key="1">
    <citation type="journal article" date="2023" name="Elife">
        <title>Identification of key yeast species and microbe-microbe interactions impacting larval growth of Drosophila in the wild.</title>
        <authorList>
            <person name="Mure A."/>
            <person name="Sugiura Y."/>
            <person name="Maeda R."/>
            <person name="Honda K."/>
            <person name="Sakurai N."/>
            <person name="Takahashi Y."/>
            <person name="Watada M."/>
            <person name="Katoh T."/>
            <person name="Gotoh A."/>
            <person name="Gotoh Y."/>
            <person name="Taniguchi I."/>
            <person name="Nakamura K."/>
            <person name="Hayashi T."/>
            <person name="Katayama T."/>
            <person name="Uemura T."/>
            <person name="Hattori Y."/>
        </authorList>
    </citation>
    <scope>NUCLEOTIDE SEQUENCE [LARGE SCALE GENOMIC DNA]</scope>
    <source>
        <strain evidence="1 2">SC-9</strain>
    </source>
</reference>
<sequence>MFFSSFAHKSAKSTSGKAKCSLPIGIRISSHWKREQPESTYEHYQKILHHHYPFEIFADFRTWVVKTYQYYYQEEYRKEHCEQELKSLFQRKIDIEQSNSQWEIKECDESIGVFEEFSKLNLNKDNMPSSSSSTIDDDSSVTVELDQNEFRECQREKIIENSYNIDFSAFQKEGHKFNPNVFHVDYKVIEARRRLDRDYFADDLTFFPFQY</sequence>
<evidence type="ECO:0000313" key="1">
    <source>
        <dbReference type="EMBL" id="GMM35531.1"/>
    </source>
</evidence>
<organism evidence="1 2">
    <name type="scientific">Saccharomycopsis crataegensis</name>
    <dbReference type="NCBI Taxonomy" id="43959"/>
    <lineage>
        <taxon>Eukaryota</taxon>
        <taxon>Fungi</taxon>
        <taxon>Dikarya</taxon>
        <taxon>Ascomycota</taxon>
        <taxon>Saccharomycotina</taxon>
        <taxon>Saccharomycetes</taxon>
        <taxon>Saccharomycopsidaceae</taxon>
        <taxon>Saccharomycopsis</taxon>
    </lineage>
</organism>
<comment type="caution">
    <text evidence="1">The sequence shown here is derived from an EMBL/GenBank/DDBJ whole genome shotgun (WGS) entry which is preliminary data.</text>
</comment>
<dbReference type="Proteomes" id="UP001360560">
    <property type="component" value="Unassembled WGS sequence"/>
</dbReference>
<dbReference type="RefSeq" id="XP_064852531.1">
    <property type="nucleotide sequence ID" value="XM_064996459.1"/>
</dbReference>
<gene>
    <name evidence="1" type="ORF">DASC09_028560</name>
</gene>
<evidence type="ECO:0000313" key="2">
    <source>
        <dbReference type="Proteomes" id="UP001360560"/>
    </source>
</evidence>
<dbReference type="EMBL" id="BTFZ01000006">
    <property type="protein sequence ID" value="GMM35531.1"/>
    <property type="molecule type" value="Genomic_DNA"/>
</dbReference>
<proteinExistence type="predicted"/>
<accession>A0AAV5QLF9</accession>
<name>A0AAV5QLF9_9ASCO</name>
<keyword evidence="2" id="KW-1185">Reference proteome</keyword>